<evidence type="ECO:0000256" key="2">
    <source>
        <dbReference type="ARBA" id="ARBA00005369"/>
    </source>
</evidence>
<evidence type="ECO:0000256" key="4">
    <source>
        <dbReference type="ARBA" id="ARBA00022603"/>
    </source>
</evidence>
<name>A0A432GNC0_9DELT</name>
<dbReference type="PANTHER" id="PTHR11579:SF0">
    <property type="entry name" value="PROTEIN-L-ISOASPARTATE(D-ASPARTATE) O-METHYLTRANSFERASE"/>
    <property type="match status" value="1"/>
</dbReference>
<comment type="function">
    <text evidence="7">Catalyzes the methyl esterification of L-isoaspartyl residues in peptides and proteins that result from spontaneous decomposition of normal L-aspartyl and L-asparaginyl residues. It plays a role in the repair and/or degradation of damaged proteins.</text>
</comment>
<organism evidence="9 10">
    <name type="scientific">SAR324 cluster bacterium</name>
    <dbReference type="NCBI Taxonomy" id="2024889"/>
    <lineage>
        <taxon>Bacteria</taxon>
        <taxon>Deltaproteobacteria</taxon>
        <taxon>SAR324 cluster</taxon>
    </lineage>
</organism>
<keyword evidence="6 7" id="KW-0949">S-adenosyl-L-methionine</keyword>
<dbReference type="InterPro" id="IPR029063">
    <property type="entry name" value="SAM-dependent_MTases_sf"/>
</dbReference>
<comment type="catalytic activity">
    <reaction evidence="7">
        <text>[protein]-L-isoaspartate + S-adenosyl-L-methionine = [protein]-L-isoaspartate alpha-methyl ester + S-adenosyl-L-homocysteine</text>
        <dbReference type="Rhea" id="RHEA:12705"/>
        <dbReference type="Rhea" id="RHEA-COMP:12143"/>
        <dbReference type="Rhea" id="RHEA-COMP:12144"/>
        <dbReference type="ChEBI" id="CHEBI:57856"/>
        <dbReference type="ChEBI" id="CHEBI:59789"/>
        <dbReference type="ChEBI" id="CHEBI:90596"/>
        <dbReference type="ChEBI" id="CHEBI:90598"/>
        <dbReference type="EC" id="2.1.1.77"/>
    </reaction>
</comment>
<gene>
    <name evidence="7" type="primary">pcm</name>
    <name evidence="9" type="ORF">DSY94_04715</name>
</gene>
<dbReference type="Gene3D" id="3.40.50.150">
    <property type="entry name" value="Vaccinia Virus protein VP39"/>
    <property type="match status" value="1"/>
</dbReference>
<dbReference type="EC" id="2.1.1.77" evidence="7"/>
<evidence type="ECO:0000256" key="1">
    <source>
        <dbReference type="ARBA" id="ARBA00004496"/>
    </source>
</evidence>
<comment type="similarity">
    <text evidence="2 7">Belongs to the methyltransferase superfamily. L-isoaspartyl/D-aspartyl protein methyltransferase family.</text>
</comment>
<evidence type="ECO:0000256" key="8">
    <source>
        <dbReference type="SAM" id="SignalP"/>
    </source>
</evidence>
<reference evidence="9 10" key="1">
    <citation type="submission" date="2018-06" db="EMBL/GenBank/DDBJ databases">
        <title>Combined omics and stable isotope probing to characterize newly discovered Mariana Back-Arc vent microbial communities.</title>
        <authorList>
            <person name="Trembath-Reichert E."/>
            <person name="Huber J.A."/>
        </authorList>
    </citation>
    <scope>NUCLEOTIDE SEQUENCE [LARGE SCALE GENOMIC DNA]</scope>
    <source>
        <strain evidence="9">MAG 24</strain>
    </source>
</reference>
<comment type="caution">
    <text evidence="9">The sequence shown here is derived from an EMBL/GenBank/DDBJ whole genome shotgun (WGS) entry which is preliminary data.</text>
</comment>
<keyword evidence="3 7" id="KW-0963">Cytoplasm</keyword>
<dbReference type="AlphaFoldDB" id="A0A432GNC0"/>
<evidence type="ECO:0000256" key="3">
    <source>
        <dbReference type="ARBA" id="ARBA00022490"/>
    </source>
</evidence>
<dbReference type="CDD" id="cd02440">
    <property type="entry name" value="AdoMet_MTases"/>
    <property type="match status" value="1"/>
</dbReference>
<evidence type="ECO:0000256" key="5">
    <source>
        <dbReference type="ARBA" id="ARBA00022679"/>
    </source>
</evidence>
<dbReference type="InterPro" id="IPR000682">
    <property type="entry name" value="PCMT"/>
</dbReference>
<keyword evidence="8" id="KW-0732">Signal</keyword>
<evidence type="ECO:0000313" key="10">
    <source>
        <dbReference type="Proteomes" id="UP000287176"/>
    </source>
</evidence>
<feature type="chain" id="PRO_5019570259" description="Protein-L-isoaspartate O-methyltransferase" evidence="8">
    <location>
        <begin position="24"/>
        <end position="235"/>
    </location>
</feature>
<dbReference type="GO" id="GO:0004719">
    <property type="term" value="F:protein-L-isoaspartate (D-aspartate) O-methyltransferase activity"/>
    <property type="evidence" value="ECO:0007669"/>
    <property type="project" value="UniProtKB-UniRule"/>
</dbReference>
<keyword evidence="5 7" id="KW-0808">Transferase</keyword>
<dbReference type="NCBIfam" id="TIGR00080">
    <property type="entry name" value="pimt"/>
    <property type="match status" value="1"/>
</dbReference>
<dbReference type="GO" id="GO:0030091">
    <property type="term" value="P:protein repair"/>
    <property type="evidence" value="ECO:0007669"/>
    <property type="project" value="UniProtKB-UniRule"/>
</dbReference>
<evidence type="ECO:0000256" key="6">
    <source>
        <dbReference type="ARBA" id="ARBA00022691"/>
    </source>
</evidence>
<dbReference type="HAMAP" id="MF_00090">
    <property type="entry name" value="PIMT"/>
    <property type="match status" value="1"/>
</dbReference>
<proteinExistence type="inferred from homology"/>
<dbReference type="PANTHER" id="PTHR11579">
    <property type="entry name" value="PROTEIN-L-ISOASPARTATE O-METHYLTRANSFERASE"/>
    <property type="match status" value="1"/>
</dbReference>
<comment type="subcellular location">
    <subcellularLocation>
        <location evidence="1 7">Cytoplasm</location>
    </subcellularLocation>
</comment>
<dbReference type="GO" id="GO:0005737">
    <property type="term" value="C:cytoplasm"/>
    <property type="evidence" value="ECO:0007669"/>
    <property type="project" value="UniProtKB-SubCell"/>
</dbReference>
<sequence length="235" mass="26388">MKRLFVFSAFLSVLVLLSNSVQAVDWVSKRTQMIDMHLTPRGIWNPAVLKAMKQVPRHEFVPQHIRKLAYADRPLPIGEGQTISQPYVVAWMSQLLELEKGMKVLEIGTGSGYQAAVLAAMGVKTYSMEIIPNLAREVKIRLKKLGYKVEVRQGDGYYGWNEHAPFDRVIITAAANHVPRPLLDQLKPGGKLILPLGNVRYSQNMTLIEKDSQGKMRTSQHGQVRFVPMVGAAQE</sequence>
<keyword evidence="4 7" id="KW-0489">Methyltransferase</keyword>
<dbReference type="EMBL" id="QNZI01000128">
    <property type="protein sequence ID" value="RTZ84991.1"/>
    <property type="molecule type" value="Genomic_DNA"/>
</dbReference>
<dbReference type="SUPFAM" id="SSF53335">
    <property type="entry name" value="S-adenosyl-L-methionine-dependent methyltransferases"/>
    <property type="match status" value="1"/>
</dbReference>
<feature type="active site" evidence="7">
    <location>
        <position position="84"/>
    </location>
</feature>
<dbReference type="Pfam" id="PF01135">
    <property type="entry name" value="PCMT"/>
    <property type="match status" value="1"/>
</dbReference>
<evidence type="ECO:0000256" key="7">
    <source>
        <dbReference type="HAMAP-Rule" id="MF_00090"/>
    </source>
</evidence>
<accession>A0A432GNC0</accession>
<protein>
    <recommendedName>
        <fullName evidence="7">Protein-L-isoaspartate O-methyltransferase</fullName>
        <ecNumber evidence="7">2.1.1.77</ecNumber>
    </recommendedName>
    <alternativeName>
        <fullName evidence="7">L-isoaspartyl protein carboxyl methyltransferase</fullName>
    </alternativeName>
    <alternativeName>
        <fullName evidence="7">Protein L-isoaspartyl methyltransferase</fullName>
    </alternativeName>
    <alternativeName>
        <fullName evidence="7">Protein-beta-aspartate methyltransferase</fullName>
        <shortName evidence="7">PIMT</shortName>
    </alternativeName>
</protein>
<dbReference type="NCBIfam" id="NF001453">
    <property type="entry name" value="PRK00312.1"/>
    <property type="match status" value="1"/>
</dbReference>
<dbReference type="FunFam" id="3.40.50.150:FF:000010">
    <property type="entry name" value="Protein-L-isoaspartate O-methyltransferase"/>
    <property type="match status" value="1"/>
</dbReference>
<evidence type="ECO:0000313" key="9">
    <source>
        <dbReference type="EMBL" id="RTZ84991.1"/>
    </source>
</evidence>
<dbReference type="Proteomes" id="UP000287176">
    <property type="component" value="Unassembled WGS sequence"/>
</dbReference>
<feature type="signal peptide" evidence="8">
    <location>
        <begin position="1"/>
        <end position="23"/>
    </location>
</feature>
<dbReference type="GO" id="GO:0032259">
    <property type="term" value="P:methylation"/>
    <property type="evidence" value="ECO:0007669"/>
    <property type="project" value="UniProtKB-KW"/>
</dbReference>